<dbReference type="STRING" id="411473.RUMCAL_02740"/>
<gene>
    <name evidence="1" type="ORF">RUMCAL_02740</name>
</gene>
<name>U2LUT3_9FIRM</name>
<accession>U2LUT3</accession>
<keyword evidence="2" id="KW-1185">Reference proteome</keyword>
<dbReference type="HOGENOM" id="CLU_3276147_0_0_9"/>
<sequence>MQKISAVSLHQLRWSPSPFRRGLFPQLSKIKILNYCSVLQN</sequence>
<comment type="caution">
    <text evidence="1">The sequence shown here is derived from an EMBL/GenBank/DDBJ whole genome shotgun (WGS) entry which is preliminary data.</text>
</comment>
<reference evidence="1 2" key="1">
    <citation type="submission" date="2013-07" db="EMBL/GenBank/DDBJ databases">
        <authorList>
            <person name="Weinstock G."/>
            <person name="Sodergren E."/>
            <person name="Wylie T."/>
            <person name="Fulton L."/>
            <person name="Fulton R."/>
            <person name="Fronick C."/>
            <person name="O'Laughlin M."/>
            <person name="Godfrey J."/>
            <person name="Miner T."/>
            <person name="Herter B."/>
            <person name="Appelbaum E."/>
            <person name="Cordes M."/>
            <person name="Lek S."/>
            <person name="Wollam A."/>
            <person name="Pepin K.H."/>
            <person name="Palsikar V.B."/>
            <person name="Mitreva M."/>
            <person name="Wilson R.K."/>
        </authorList>
    </citation>
    <scope>NUCLEOTIDE SEQUENCE [LARGE SCALE GENOMIC DNA]</scope>
    <source>
        <strain evidence="1 2">ATCC 27760</strain>
    </source>
</reference>
<dbReference type="AlphaFoldDB" id="U2LUT3"/>
<evidence type="ECO:0000313" key="1">
    <source>
        <dbReference type="EMBL" id="ERJ90888.1"/>
    </source>
</evidence>
<dbReference type="EMBL" id="AWVF01000341">
    <property type="protein sequence ID" value="ERJ90888.1"/>
    <property type="molecule type" value="Genomic_DNA"/>
</dbReference>
<protein>
    <submittedName>
        <fullName evidence="1">Uncharacterized protein</fullName>
    </submittedName>
</protein>
<proteinExistence type="predicted"/>
<organism evidence="1 2">
    <name type="scientific">Ruminococcus callidus ATCC 27760</name>
    <dbReference type="NCBI Taxonomy" id="411473"/>
    <lineage>
        <taxon>Bacteria</taxon>
        <taxon>Bacillati</taxon>
        <taxon>Bacillota</taxon>
        <taxon>Clostridia</taxon>
        <taxon>Eubacteriales</taxon>
        <taxon>Oscillospiraceae</taxon>
        <taxon>Ruminococcus</taxon>
    </lineage>
</organism>
<evidence type="ECO:0000313" key="2">
    <source>
        <dbReference type="Proteomes" id="UP000016662"/>
    </source>
</evidence>
<dbReference type="Proteomes" id="UP000016662">
    <property type="component" value="Unassembled WGS sequence"/>
</dbReference>